<organism evidence="2">
    <name type="scientific">Zea mays</name>
    <name type="common">Maize</name>
    <dbReference type="NCBI Taxonomy" id="4577"/>
    <lineage>
        <taxon>Eukaryota</taxon>
        <taxon>Viridiplantae</taxon>
        <taxon>Streptophyta</taxon>
        <taxon>Embryophyta</taxon>
        <taxon>Tracheophyta</taxon>
        <taxon>Spermatophyta</taxon>
        <taxon>Magnoliopsida</taxon>
        <taxon>Liliopsida</taxon>
        <taxon>Poales</taxon>
        <taxon>Poaceae</taxon>
        <taxon>PACMAD clade</taxon>
        <taxon>Panicoideae</taxon>
        <taxon>Andropogonodae</taxon>
        <taxon>Andropogoneae</taxon>
        <taxon>Tripsacinae</taxon>
        <taxon>Zea</taxon>
    </lineage>
</organism>
<dbReference type="OrthoDB" id="1908057at2759"/>
<name>C4J1W7_MAIZE</name>
<protein>
    <submittedName>
        <fullName evidence="2">Uncharacterized protein</fullName>
    </submittedName>
</protein>
<dbReference type="AlphaFoldDB" id="C4J1W7"/>
<feature type="region of interest" description="Disordered" evidence="1">
    <location>
        <begin position="1"/>
        <end position="173"/>
    </location>
</feature>
<accession>C4J1W7</accession>
<dbReference type="GeneID" id="100501637"/>
<reference evidence="2" key="1">
    <citation type="journal article" date="2009" name="PLoS Genet.">
        <title>Sequencing, mapping, and analysis of 27,455 maize full-length cDNAs.</title>
        <authorList>
            <person name="Soderlund C."/>
            <person name="Descour A."/>
            <person name="Kudrna D."/>
            <person name="Bomhoff M."/>
            <person name="Boyd L."/>
            <person name="Currie J."/>
            <person name="Angelova A."/>
            <person name="Collura K."/>
            <person name="Wissotski M."/>
            <person name="Ashley E."/>
            <person name="Morrow D."/>
            <person name="Fernandes J."/>
            <person name="Walbot V."/>
            <person name="Yu Y."/>
        </authorList>
    </citation>
    <scope>NUCLEOTIDE SEQUENCE</scope>
    <source>
        <strain evidence="2">B73</strain>
    </source>
</reference>
<proteinExistence type="evidence at transcript level"/>
<dbReference type="EMBL" id="BT084814">
    <property type="protein sequence ID" value="ACR35167.1"/>
    <property type="molecule type" value="mRNA"/>
</dbReference>
<evidence type="ECO:0000313" key="2">
    <source>
        <dbReference type="EMBL" id="ACR35167.1"/>
    </source>
</evidence>
<sequence length="207" mass="23144">MRSRIRIRDNGFAGAGRPGEAPAAHEHGRESRRRAPVLAPPGGQHRAGPRRERPLHQPRVLPQGVGLVPRDLRLPARGAARSHPERQDPAGPVRPRGPSRGGHSRPHPQRGPAGPWSPRLCRHPRGPRADRLLVELSRRRQEQEGATVECENEGRQRQRPVARQGIEQAGEDKRLAQAYRYRGGKQEADAHQIQLFAAKRSSGWEDR</sequence>
<feature type="compositionally biased region" description="Basic and acidic residues" evidence="1">
    <location>
        <begin position="127"/>
        <end position="143"/>
    </location>
</feature>
<dbReference type="KEGG" id="zma:100501637"/>
<dbReference type="EMBL" id="BT085839">
    <property type="protein sequence ID" value="ACR36192.1"/>
    <property type="molecule type" value="mRNA"/>
</dbReference>
<evidence type="ECO:0000256" key="1">
    <source>
        <dbReference type="SAM" id="MobiDB-lite"/>
    </source>
</evidence>
<dbReference type="RefSeq" id="NP_001310274.1">
    <property type="nucleotide sequence ID" value="NM_001323345.1"/>
</dbReference>